<proteinExistence type="predicted"/>
<feature type="coiled-coil region" evidence="1">
    <location>
        <begin position="471"/>
        <end position="505"/>
    </location>
</feature>
<gene>
    <name evidence="3" type="ORF">PGLA1383_LOCUS56961</name>
</gene>
<dbReference type="AlphaFoldDB" id="A0A813HYH7"/>
<keyword evidence="4" id="KW-1185">Reference proteome</keyword>
<feature type="region of interest" description="Disordered" evidence="2">
    <location>
        <begin position="210"/>
        <end position="232"/>
    </location>
</feature>
<feature type="non-terminal residue" evidence="3">
    <location>
        <position position="711"/>
    </location>
</feature>
<feature type="coiled-coil region" evidence="1">
    <location>
        <begin position="401"/>
        <end position="442"/>
    </location>
</feature>
<comment type="caution">
    <text evidence="3">The sequence shown here is derived from an EMBL/GenBank/DDBJ whole genome shotgun (WGS) entry which is preliminary data.</text>
</comment>
<feature type="coiled-coil region" evidence="1">
    <location>
        <begin position="550"/>
        <end position="577"/>
    </location>
</feature>
<evidence type="ECO:0000256" key="2">
    <source>
        <dbReference type="SAM" id="MobiDB-lite"/>
    </source>
</evidence>
<sequence length="711" mass="77150">REGTLQEELLKHQEAFSKLREEFAAMTAANGSLQKELETAEKEAVLKKQLQEKNASLEQALQKVIVSMREASTNLKAAEAHEVSEVQMTKDQAALELERSLAAAAAEKEAVQKELEMAKDEASQRLQQELSSAEAEKAALLQELKRAKQATSELESGKGEVSQRLQQKLSTLLQELGKAKQAFSELESAKGEELSTAEAEKAALLQELEKAKQAASELESAKGEVSQRLQQELSTAEAEKAALLQELETSKQAASELESAKGEASQRLQQELSAAEAEKAALLQELETSKQAASELESAKGEESQKFDSEKIAFKSRLEAEKQEAVTRLENDLTTFALENDLLQRDILAVKEEAGLELHGVQKQLTSSLKVKAALESQLQEAAQKLKQGLTYAVAAKDESSKQLREGLGKAQAERDALQQQLEDLTKDLAVAEARSNEALTAAGENAKHAASATSEAVKAGQLCRQLESGLQTARSSADTAREEADRLQQALASYSAAAAQMKEDSLAEARRVATGETEAAKVRMMDIGSQMKEQLRAAASRTTAAEAQIGAFQTELAAAKAEREKLDNSQAGLLRELAMVRASASAAEADFQSRLTAAGDEQALRVQLADADVQEAVQLRQRVATLEQWGESVRDHIKGLQKHAQDSEAKADALSAECQAARADTARCREAAKHALVEVRESDKVVKELRGLVSCVQQEKRVLESQLLHR</sequence>
<feature type="coiled-coil region" evidence="1">
    <location>
        <begin position="23"/>
        <end position="67"/>
    </location>
</feature>
<accession>A0A813HYH7</accession>
<reference evidence="3" key="1">
    <citation type="submission" date="2021-02" db="EMBL/GenBank/DDBJ databases">
        <authorList>
            <person name="Dougan E. K."/>
            <person name="Rhodes N."/>
            <person name="Thang M."/>
            <person name="Chan C."/>
        </authorList>
    </citation>
    <scope>NUCLEOTIDE SEQUENCE</scope>
</reference>
<protein>
    <submittedName>
        <fullName evidence="3">Uncharacterized protein</fullName>
    </submittedName>
</protein>
<organism evidence="3 4">
    <name type="scientific">Polarella glacialis</name>
    <name type="common">Dinoflagellate</name>
    <dbReference type="NCBI Taxonomy" id="89957"/>
    <lineage>
        <taxon>Eukaryota</taxon>
        <taxon>Sar</taxon>
        <taxon>Alveolata</taxon>
        <taxon>Dinophyceae</taxon>
        <taxon>Suessiales</taxon>
        <taxon>Suessiaceae</taxon>
        <taxon>Polarella</taxon>
    </lineage>
</organism>
<keyword evidence="1" id="KW-0175">Coiled coil</keyword>
<name>A0A813HYH7_POLGL</name>
<dbReference type="OMA" id="HAQDSEA"/>
<evidence type="ECO:0000256" key="1">
    <source>
        <dbReference type="SAM" id="Coils"/>
    </source>
</evidence>
<evidence type="ECO:0000313" key="3">
    <source>
        <dbReference type="EMBL" id="CAE8642478.1"/>
    </source>
</evidence>
<dbReference type="EMBL" id="CAJNNV010033162">
    <property type="protein sequence ID" value="CAE8642478.1"/>
    <property type="molecule type" value="Genomic_DNA"/>
</dbReference>
<feature type="coiled-coil region" evidence="1">
    <location>
        <begin position="638"/>
        <end position="665"/>
    </location>
</feature>
<dbReference type="Proteomes" id="UP000654075">
    <property type="component" value="Unassembled WGS sequence"/>
</dbReference>
<evidence type="ECO:0000313" key="4">
    <source>
        <dbReference type="Proteomes" id="UP000654075"/>
    </source>
</evidence>
<feature type="region of interest" description="Disordered" evidence="2">
    <location>
        <begin position="250"/>
        <end position="272"/>
    </location>
</feature>